<evidence type="ECO:0000313" key="3">
    <source>
        <dbReference type="Proteomes" id="UP000670776"/>
    </source>
</evidence>
<dbReference type="Proteomes" id="UP000670776">
    <property type="component" value="Unassembled WGS sequence"/>
</dbReference>
<protein>
    <submittedName>
        <fullName evidence="2">Glycosyltransferase family 4 protein</fullName>
    </submittedName>
</protein>
<dbReference type="SUPFAM" id="SSF53756">
    <property type="entry name" value="UDP-Glycosyltransferase/glycogen phosphorylase"/>
    <property type="match status" value="1"/>
</dbReference>
<feature type="domain" description="Glycosyl transferase family 1" evidence="1">
    <location>
        <begin position="189"/>
        <end position="342"/>
    </location>
</feature>
<evidence type="ECO:0000313" key="2">
    <source>
        <dbReference type="EMBL" id="MBP0902471.1"/>
    </source>
</evidence>
<dbReference type="PANTHER" id="PTHR12526">
    <property type="entry name" value="GLYCOSYLTRANSFERASE"/>
    <property type="match status" value="1"/>
</dbReference>
<sequence>MKLLYITNQICGAGGLERVLSIKTNYFIDVLGYEIHIITLNQENTPLFYEFSKKIVFHDLKVKGNPIIYLKKYIKGLKSKVAQIQPEIISVCDDGLKGFFVPLILKRKYPTVYERHASKDIFKKNDKLGIFEKIKLNTIYKFMEVGGRFFDAFVVLTNDNLTEWKYKNLHVIPNPLSFLEENHALLVNKKVISVGNHSFQKGHDRLLKIWSLIHEKHKDWQLEIYGKIDDDKKNIKLAEQLGITDSVSFFNPVKNIQEKYLSASIYVMTSRSEGFGMVLIEAFANGLPCIAFDCPCGPKDIISNDKDGFLIPDNDFENYTNKLKELMVNEKLRLSMGKKAKEKSKMYLPNQIMPLWDTLFKNIIFNKK</sequence>
<dbReference type="Gene3D" id="3.40.50.2000">
    <property type="entry name" value="Glycogen Phosphorylase B"/>
    <property type="match status" value="2"/>
</dbReference>
<dbReference type="RefSeq" id="WP_209651914.1">
    <property type="nucleotide sequence ID" value="NZ_JAGJCB010000001.1"/>
</dbReference>
<dbReference type="Pfam" id="PF00534">
    <property type="entry name" value="Glycos_transf_1"/>
    <property type="match status" value="1"/>
</dbReference>
<name>A0ABS4BR09_9FLAO</name>
<accession>A0ABS4BR09</accession>
<gene>
    <name evidence="2" type="ORF">J8H85_01410</name>
</gene>
<dbReference type="CDD" id="cd03820">
    <property type="entry name" value="GT4_AmsD-like"/>
    <property type="match status" value="1"/>
</dbReference>
<organism evidence="2 3">
    <name type="scientific">Mariniflexile gromovii</name>
    <dbReference type="NCBI Taxonomy" id="362523"/>
    <lineage>
        <taxon>Bacteria</taxon>
        <taxon>Pseudomonadati</taxon>
        <taxon>Bacteroidota</taxon>
        <taxon>Flavobacteriia</taxon>
        <taxon>Flavobacteriales</taxon>
        <taxon>Flavobacteriaceae</taxon>
        <taxon>Mariniflexile</taxon>
    </lineage>
</organism>
<comment type="caution">
    <text evidence="2">The sequence shown here is derived from an EMBL/GenBank/DDBJ whole genome shotgun (WGS) entry which is preliminary data.</text>
</comment>
<dbReference type="EMBL" id="JAGJCB010000001">
    <property type="protein sequence ID" value="MBP0902471.1"/>
    <property type="molecule type" value="Genomic_DNA"/>
</dbReference>
<evidence type="ECO:0000259" key="1">
    <source>
        <dbReference type="Pfam" id="PF00534"/>
    </source>
</evidence>
<keyword evidence="3" id="KW-1185">Reference proteome</keyword>
<dbReference type="InterPro" id="IPR001296">
    <property type="entry name" value="Glyco_trans_1"/>
</dbReference>
<proteinExistence type="predicted"/>
<reference evidence="2 3" key="1">
    <citation type="submission" date="2021-04" db="EMBL/GenBank/DDBJ databases">
        <title>Mariniflexile gromovii gen. nov., sp. nov., a gliding bacterium isolated from the sea urchin Strongylocentrotus intermedius.</title>
        <authorList>
            <person name="Ko S."/>
            <person name="Le V."/>
            <person name="Ahn C.-Y."/>
            <person name="Oh H.-M."/>
        </authorList>
    </citation>
    <scope>NUCLEOTIDE SEQUENCE [LARGE SCALE GENOMIC DNA]</scope>
    <source>
        <strain evidence="2 3">KCTC 12570</strain>
    </source>
</reference>
<dbReference type="PANTHER" id="PTHR12526:SF630">
    <property type="entry name" value="GLYCOSYLTRANSFERASE"/>
    <property type="match status" value="1"/>
</dbReference>